<feature type="compositionally biased region" description="Basic and acidic residues" evidence="1">
    <location>
        <begin position="53"/>
        <end position="68"/>
    </location>
</feature>
<feature type="region of interest" description="Disordered" evidence="1">
    <location>
        <begin position="1"/>
        <end position="31"/>
    </location>
</feature>
<accession>A0A6G1DVF9</accession>
<keyword evidence="3" id="KW-1185">Reference proteome</keyword>
<dbReference type="AlphaFoldDB" id="A0A6G1DVF9"/>
<reference evidence="2 3" key="1">
    <citation type="submission" date="2019-11" db="EMBL/GenBank/DDBJ databases">
        <title>Whole genome sequence of Oryza granulata.</title>
        <authorList>
            <person name="Li W."/>
        </authorList>
    </citation>
    <scope>NUCLEOTIDE SEQUENCE [LARGE SCALE GENOMIC DNA]</scope>
    <source>
        <strain evidence="3">cv. Menghai</strain>
        <tissue evidence="2">Leaf</tissue>
    </source>
</reference>
<evidence type="ECO:0000313" key="3">
    <source>
        <dbReference type="Proteomes" id="UP000479710"/>
    </source>
</evidence>
<gene>
    <name evidence="2" type="ORF">E2562_007507</name>
</gene>
<sequence length="68" mass="7308">MTATRLQHGDPPRSARGGDVQGRRDLQWRGGGWGANAAVALDVDDGDDVGAEQGERDRGADGTHPRWR</sequence>
<comment type="caution">
    <text evidence="2">The sequence shown here is derived from an EMBL/GenBank/DDBJ whole genome shotgun (WGS) entry which is preliminary data.</text>
</comment>
<proteinExistence type="predicted"/>
<feature type="region of interest" description="Disordered" evidence="1">
    <location>
        <begin position="43"/>
        <end position="68"/>
    </location>
</feature>
<organism evidence="2 3">
    <name type="scientific">Oryza meyeriana var. granulata</name>
    <dbReference type="NCBI Taxonomy" id="110450"/>
    <lineage>
        <taxon>Eukaryota</taxon>
        <taxon>Viridiplantae</taxon>
        <taxon>Streptophyta</taxon>
        <taxon>Embryophyta</taxon>
        <taxon>Tracheophyta</taxon>
        <taxon>Spermatophyta</taxon>
        <taxon>Magnoliopsida</taxon>
        <taxon>Liliopsida</taxon>
        <taxon>Poales</taxon>
        <taxon>Poaceae</taxon>
        <taxon>BOP clade</taxon>
        <taxon>Oryzoideae</taxon>
        <taxon>Oryzeae</taxon>
        <taxon>Oryzinae</taxon>
        <taxon>Oryza</taxon>
        <taxon>Oryza meyeriana</taxon>
    </lineage>
</organism>
<evidence type="ECO:0000313" key="2">
    <source>
        <dbReference type="EMBL" id="KAF0916406.1"/>
    </source>
</evidence>
<name>A0A6G1DVF9_9ORYZ</name>
<dbReference type="EMBL" id="SPHZ02000005">
    <property type="protein sequence ID" value="KAF0916406.1"/>
    <property type="molecule type" value="Genomic_DNA"/>
</dbReference>
<dbReference type="Proteomes" id="UP000479710">
    <property type="component" value="Unassembled WGS sequence"/>
</dbReference>
<evidence type="ECO:0000256" key="1">
    <source>
        <dbReference type="SAM" id="MobiDB-lite"/>
    </source>
</evidence>
<protein>
    <submittedName>
        <fullName evidence="2">Uncharacterized protein</fullName>
    </submittedName>
</protein>